<feature type="region of interest" description="Disordered" evidence="1">
    <location>
        <begin position="1"/>
        <end position="69"/>
    </location>
</feature>
<evidence type="ECO:0000313" key="3">
    <source>
        <dbReference type="Proteomes" id="UP000317257"/>
    </source>
</evidence>
<comment type="caution">
    <text evidence="2">The sequence shown here is derived from an EMBL/GenBank/DDBJ whole genome shotgun (WGS) entry which is preliminary data.</text>
</comment>
<organism evidence="2 3">
    <name type="scientific">Metarhizium rileyi (strain RCEF 4871)</name>
    <name type="common">Nomuraea rileyi</name>
    <dbReference type="NCBI Taxonomy" id="1649241"/>
    <lineage>
        <taxon>Eukaryota</taxon>
        <taxon>Fungi</taxon>
        <taxon>Dikarya</taxon>
        <taxon>Ascomycota</taxon>
        <taxon>Pezizomycotina</taxon>
        <taxon>Sordariomycetes</taxon>
        <taxon>Hypocreomycetidae</taxon>
        <taxon>Hypocreales</taxon>
        <taxon>Clavicipitaceae</taxon>
        <taxon>Metarhizium</taxon>
    </lineage>
</organism>
<feature type="region of interest" description="Disordered" evidence="1">
    <location>
        <begin position="142"/>
        <end position="169"/>
    </location>
</feature>
<evidence type="ECO:0000256" key="1">
    <source>
        <dbReference type="SAM" id="MobiDB-lite"/>
    </source>
</evidence>
<name>A0A5C6GNW7_METRR</name>
<evidence type="ECO:0000313" key="2">
    <source>
        <dbReference type="EMBL" id="TWU78643.1"/>
    </source>
</evidence>
<feature type="compositionally biased region" description="Low complexity" evidence="1">
    <location>
        <begin position="228"/>
        <end position="237"/>
    </location>
</feature>
<protein>
    <submittedName>
        <fullName evidence="2">Uncharacterized protein</fullName>
    </submittedName>
</protein>
<feature type="region of interest" description="Disordered" evidence="1">
    <location>
        <begin position="205"/>
        <end position="237"/>
    </location>
</feature>
<dbReference type="AlphaFoldDB" id="A0A5C6GNW7"/>
<dbReference type="Proteomes" id="UP000317257">
    <property type="component" value="Unassembled WGS sequence"/>
</dbReference>
<proteinExistence type="predicted"/>
<accession>A0A5C6GNW7</accession>
<sequence>MVSASSTRKSTTRKSRSPAKDRRSATRTQNAEASLMSSSAASSPSKTETPRTARYSHHLPTDQQRKGNGRVAGRNLIMWNRPRMAEKLLLHIHYECSRHKLQLPWDAIAHRFHPGSSGAAIIQHINRLRREVLAEGHLVPPLTQRTSTTPSDPNVRGYVRQDTQGDDFESTRPVYFSERLDDPKFSIPGDFSFPEEELMDQVFPGTPTVASEEGDYRQDSPTPMGRTSSKSSDGSADSYEAFAPQFVTPTEVLRKTRFPSPFYSEHIDYKIETEPSNGHYPSHGLESGASSFEGTASPNEPVETNAPATALGHFALPSVPEHIHYGHRFAAVQGFPHPFMYPMATPPKMHSPAYSFDHPDCFTTSFHMGMPLAMVGSYNPNITLDPSFMKHGTGQPAPVADNTKEGVLQAEPAIAHGARIRDPFAGLANADMTETADVSTSLAALPGPATNQANV</sequence>
<reference evidence="3" key="1">
    <citation type="submission" date="2018-12" db="EMBL/GenBank/DDBJ databases">
        <title>The complete genome of Metarhizium rileyi, a key fungal pathogen of Lepidoptera.</title>
        <authorList>
            <person name="Binneck E."/>
            <person name="Lastra C.C.L."/>
            <person name="Sosa-Gomez D.R."/>
        </authorList>
    </citation>
    <scope>NUCLEOTIDE SEQUENCE [LARGE SCALE GENOMIC DNA]</scope>
    <source>
        <strain evidence="3">Cep018-CH2</strain>
    </source>
</reference>
<feature type="compositionally biased region" description="Polar residues" evidence="1">
    <location>
        <begin position="288"/>
        <end position="298"/>
    </location>
</feature>
<feature type="compositionally biased region" description="Low complexity" evidence="1">
    <location>
        <begin position="31"/>
        <end position="45"/>
    </location>
</feature>
<gene>
    <name evidence="2" type="ORF">ED733_005450</name>
</gene>
<feature type="compositionally biased region" description="Polar residues" evidence="1">
    <location>
        <begin position="143"/>
        <end position="152"/>
    </location>
</feature>
<dbReference type="EMBL" id="SBHS01000001">
    <property type="protein sequence ID" value="TWU78643.1"/>
    <property type="molecule type" value="Genomic_DNA"/>
</dbReference>
<feature type="region of interest" description="Disordered" evidence="1">
    <location>
        <begin position="273"/>
        <end position="305"/>
    </location>
</feature>